<evidence type="ECO:0000313" key="2">
    <source>
        <dbReference type="EMBL" id="KAA1058035.1"/>
    </source>
</evidence>
<evidence type="ECO:0000256" key="1">
    <source>
        <dbReference type="SAM" id="MobiDB-lite"/>
    </source>
</evidence>
<organism evidence="2 3">
    <name type="scientific">Azospirillum argentinense</name>
    <dbReference type="NCBI Taxonomy" id="2970906"/>
    <lineage>
        <taxon>Bacteria</taxon>
        <taxon>Pseudomonadati</taxon>
        <taxon>Pseudomonadota</taxon>
        <taxon>Alphaproteobacteria</taxon>
        <taxon>Rhodospirillales</taxon>
        <taxon>Azospirillaceae</taxon>
        <taxon>Azospirillum</taxon>
    </lineage>
</organism>
<reference evidence="2 3" key="1">
    <citation type="submission" date="2019-07" db="EMBL/GenBank/DDBJ databases">
        <title>Genome sequencing of the stress-tolerant strain Azospirillum brasilense Az19.</title>
        <authorList>
            <person name="Maroniche G.A."/>
            <person name="Garcia J.E."/>
            <person name="Pagnussat L."/>
            <person name="Amenta M."/>
            <person name="Creus C.M."/>
        </authorList>
    </citation>
    <scope>NUCLEOTIDE SEQUENCE [LARGE SCALE GENOMIC DNA]</scope>
    <source>
        <strain evidence="2 3">Az19</strain>
    </source>
</reference>
<accession>A0A5B0L143</accession>
<gene>
    <name evidence="2" type="ORF">FH063_000235</name>
</gene>
<feature type="region of interest" description="Disordered" evidence="1">
    <location>
        <begin position="1"/>
        <end position="41"/>
    </location>
</feature>
<proteinExistence type="predicted"/>
<protein>
    <submittedName>
        <fullName evidence="2">Uncharacterized protein</fullName>
    </submittedName>
</protein>
<dbReference type="Proteomes" id="UP000325333">
    <property type="component" value="Unassembled WGS sequence"/>
</dbReference>
<comment type="caution">
    <text evidence="2">The sequence shown here is derived from an EMBL/GenBank/DDBJ whole genome shotgun (WGS) entry which is preliminary data.</text>
</comment>
<name>A0A5B0L143_9PROT</name>
<evidence type="ECO:0000313" key="3">
    <source>
        <dbReference type="Proteomes" id="UP000325333"/>
    </source>
</evidence>
<sequence>MGQTTNTGGPDPSRASLKPHRRWTTGPRVPIVRSRDFTGRR</sequence>
<dbReference type="EMBL" id="VEWN01000001">
    <property type="protein sequence ID" value="KAA1058035.1"/>
    <property type="molecule type" value="Genomic_DNA"/>
</dbReference>
<dbReference type="AlphaFoldDB" id="A0A5B0L143"/>